<reference evidence="2" key="1">
    <citation type="submission" date="2020-10" db="EMBL/GenBank/DDBJ databases">
        <authorList>
            <person name="Han B."/>
            <person name="Lu T."/>
            <person name="Zhao Q."/>
            <person name="Huang X."/>
            <person name="Zhao Y."/>
        </authorList>
    </citation>
    <scope>NUCLEOTIDE SEQUENCE</scope>
</reference>
<gene>
    <name evidence="2" type="ORF">NCGR_LOCUS32695</name>
</gene>
<feature type="region of interest" description="Disordered" evidence="1">
    <location>
        <begin position="1"/>
        <end position="45"/>
    </location>
</feature>
<proteinExistence type="predicted"/>
<accession>A0A811PVE0</accession>
<name>A0A811PVE0_9POAL</name>
<evidence type="ECO:0000313" key="2">
    <source>
        <dbReference type="EMBL" id="CAD6248810.1"/>
    </source>
</evidence>
<feature type="compositionally biased region" description="Basic and acidic residues" evidence="1">
    <location>
        <begin position="29"/>
        <end position="43"/>
    </location>
</feature>
<sequence>MDEATECDPVDEATSSFPSQSDPVETSMPEEHHWPSTDLRDDGLAEEDAVQIALIQPKSDDLPAIAELQMELRTNLPEDDEHSKDDETSDLNLREQEHCEAFMDPLVVNALEDSFATSEFLSCSAVAKITEVLIVLKEGPDVGNGVNQFDNSLDLLLCSFDPVFDASEGLQAAQGQGFSKLQSENVFTFAKTNITTKEICDDGVYLTNITGNLQNSKKMSNDASGSAQPGLSKSQDVGAFTLIKGLAYLLMELVMQKICLLLIMLQISTVQ</sequence>
<dbReference type="OrthoDB" id="653521at2759"/>
<dbReference type="Proteomes" id="UP000604825">
    <property type="component" value="Unassembled WGS sequence"/>
</dbReference>
<protein>
    <submittedName>
        <fullName evidence="2">Uncharacterized protein</fullName>
    </submittedName>
</protein>
<comment type="caution">
    <text evidence="2">The sequence shown here is derived from an EMBL/GenBank/DDBJ whole genome shotgun (WGS) entry which is preliminary data.</text>
</comment>
<dbReference type="AlphaFoldDB" id="A0A811PVE0"/>
<organism evidence="2 3">
    <name type="scientific">Miscanthus lutarioriparius</name>
    <dbReference type="NCBI Taxonomy" id="422564"/>
    <lineage>
        <taxon>Eukaryota</taxon>
        <taxon>Viridiplantae</taxon>
        <taxon>Streptophyta</taxon>
        <taxon>Embryophyta</taxon>
        <taxon>Tracheophyta</taxon>
        <taxon>Spermatophyta</taxon>
        <taxon>Magnoliopsida</taxon>
        <taxon>Liliopsida</taxon>
        <taxon>Poales</taxon>
        <taxon>Poaceae</taxon>
        <taxon>PACMAD clade</taxon>
        <taxon>Panicoideae</taxon>
        <taxon>Andropogonodae</taxon>
        <taxon>Andropogoneae</taxon>
        <taxon>Saccharinae</taxon>
        <taxon>Miscanthus</taxon>
    </lineage>
</organism>
<feature type="compositionally biased region" description="Acidic residues" evidence="1">
    <location>
        <begin position="1"/>
        <end position="11"/>
    </location>
</feature>
<dbReference type="EMBL" id="CAJGYO010000008">
    <property type="protein sequence ID" value="CAD6248810.1"/>
    <property type="molecule type" value="Genomic_DNA"/>
</dbReference>
<evidence type="ECO:0000313" key="3">
    <source>
        <dbReference type="Proteomes" id="UP000604825"/>
    </source>
</evidence>
<feature type="compositionally biased region" description="Polar residues" evidence="1">
    <location>
        <begin position="13"/>
        <end position="24"/>
    </location>
</feature>
<keyword evidence="3" id="KW-1185">Reference proteome</keyword>
<evidence type="ECO:0000256" key="1">
    <source>
        <dbReference type="SAM" id="MobiDB-lite"/>
    </source>
</evidence>